<dbReference type="EMBL" id="CP019633">
    <property type="protein sequence ID" value="AQQ09996.1"/>
    <property type="molecule type" value="Genomic_DNA"/>
</dbReference>
<dbReference type="SUPFAM" id="SSF52540">
    <property type="entry name" value="P-loop containing nucleoside triphosphate hydrolases"/>
    <property type="match status" value="1"/>
</dbReference>
<gene>
    <name evidence="2" type="ORF">L21SP3_01818</name>
</gene>
<dbReference type="RefSeq" id="WP_077540823.1">
    <property type="nucleotide sequence ID" value="NZ_CP019633.1"/>
</dbReference>
<organism evidence="2 3">
    <name type="scientific">Sedimentisphaera cyanobacteriorum</name>
    <dbReference type="NCBI Taxonomy" id="1940790"/>
    <lineage>
        <taxon>Bacteria</taxon>
        <taxon>Pseudomonadati</taxon>
        <taxon>Planctomycetota</taxon>
        <taxon>Phycisphaerae</taxon>
        <taxon>Sedimentisphaerales</taxon>
        <taxon>Sedimentisphaeraceae</taxon>
        <taxon>Sedimentisphaera</taxon>
    </lineage>
</organism>
<sequence length="233" mass="27177">MNDIEILGCKVQNLRNYTNTTLYFHKFTLLVGENNEGKSSVLKMLEHLFNNTDKELLLSKRQLNVEEKAFWKPANESHHKARRFSLIIKVYDKRKFKKYGCNKDGKAKIRLSYLKSANKLRLNYGEPKQNEKANEHAYDLLEELKKKVDVVLIPAVRDAGNSQFVKRLEDQVDQSLKQKINPSTRGGTSKEYRTAKNINEQIKKEIVENSKFLRIKSEAQHFYPLQSISFGVR</sequence>
<dbReference type="Pfam" id="PF13175">
    <property type="entry name" value="AAA_15"/>
    <property type="match status" value="1"/>
</dbReference>
<dbReference type="Gene3D" id="3.40.50.300">
    <property type="entry name" value="P-loop containing nucleotide triphosphate hydrolases"/>
    <property type="match status" value="1"/>
</dbReference>
<protein>
    <submittedName>
        <fullName evidence="2">Putative ATPase</fullName>
    </submittedName>
</protein>
<reference evidence="3" key="1">
    <citation type="submission" date="2017-02" db="EMBL/GenBank/DDBJ databases">
        <title>Comparative genomics and description of representatives of a novel lineage of planctomycetes thriving in anoxic sediments.</title>
        <authorList>
            <person name="Spring S."/>
            <person name="Bunk B."/>
            <person name="Sproer C."/>
            <person name="Klenk H.-P."/>
        </authorList>
    </citation>
    <scope>NUCLEOTIDE SEQUENCE [LARGE SCALE GENOMIC DNA]</scope>
    <source>
        <strain evidence="3">L21-RPul-D3</strain>
    </source>
</reference>
<dbReference type="Proteomes" id="UP000188273">
    <property type="component" value="Chromosome"/>
</dbReference>
<dbReference type="InterPro" id="IPR027417">
    <property type="entry name" value="P-loop_NTPase"/>
</dbReference>
<proteinExistence type="predicted"/>
<accession>A0A1Q2HRX1</accession>
<feature type="domain" description="Endonuclease GajA/Old nuclease/RecF-like AAA" evidence="1">
    <location>
        <begin position="10"/>
        <end position="205"/>
    </location>
</feature>
<dbReference type="AlphaFoldDB" id="A0A1Q2HRX1"/>
<dbReference type="KEGG" id="pbu:L21SP3_01818"/>
<evidence type="ECO:0000259" key="1">
    <source>
        <dbReference type="Pfam" id="PF13175"/>
    </source>
</evidence>
<name>A0A1Q2HRX1_9BACT</name>
<keyword evidence="3" id="KW-1185">Reference proteome</keyword>
<dbReference type="InterPro" id="IPR041685">
    <property type="entry name" value="AAA_GajA/Old/RecF-like"/>
</dbReference>
<dbReference type="OrthoDB" id="3322489at2"/>
<evidence type="ECO:0000313" key="3">
    <source>
        <dbReference type="Proteomes" id="UP000188273"/>
    </source>
</evidence>
<evidence type="ECO:0000313" key="2">
    <source>
        <dbReference type="EMBL" id="AQQ09996.1"/>
    </source>
</evidence>